<dbReference type="Gene3D" id="3.30.420.10">
    <property type="entry name" value="Ribonuclease H-like superfamily/Ribonuclease H"/>
    <property type="match status" value="1"/>
</dbReference>
<evidence type="ECO:0000313" key="4">
    <source>
        <dbReference type="EMBL" id="ROR54423.1"/>
    </source>
</evidence>
<dbReference type="InterPro" id="IPR001584">
    <property type="entry name" value="Integrase_cat-core"/>
</dbReference>
<name>A0A3N1ZU75_9ACTN</name>
<dbReference type="Pfam" id="PF13683">
    <property type="entry name" value="rve_3"/>
    <property type="match status" value="1"/>
</dbReference>
<accession>A0A3N1ZU75</accession>
<dbReference type="PROSITE" id="PS50994">
    <property type="entry name" value="INTEGRASE"/>
    <property type="match status" value="1"/>
</dbReference>
<comment type="caution">
    <text evidence="3">The sequence shown here is derived from an EMBL/GenBank/DDBJ whole genome shotgun (WGS) entry which is preliminary data.</text>
</comment>
<dbReference type="Pfam" id="PF13565">
    <property type="entry name" value="HTH_32"/>
    <property type="match status" value="1"/>
</dbReference>
<dbReference type="PANTHER" id="PTHR35004">
    <property type="entry name" value="TRANSPOSASE RV3428C-RELATED"/>
    <property type="match status" value="1"/>
</dbReference>
<reference evidence="3 6" key="1">
    <citation type="submission" date="2018-11" db="EMBL/GenBank/DDBJ databases">
        <title>Sequencing the genomes of 1000 actinobacteria strains.</title>
        <authorList>
            <person name="Klenk H.-P."/>
        </authorList>
    </citation>
    <scope>NUCLEOTIDE SEQUENCE [LARGE SCALE GENOMIC DNA]</scope>
    <source>
        <strain evidence="3 6">DSM 10546</strain>
    </source>
</reference>
<sequence length="343" mass="38951">MSQKDLPLNTHANAPLSLEGRRRLVERCQHRPIAHVAKEMGISRACASKWVNRHRDLGDPGLLDGSSAPHTSPTRTPDNVIEEALKLRRAKKWSAAKISTELAEKHGLRVSTSTIQRHLRLHNLHRRRFLDLDGEPVREPQKITARYPGHMIHMDVKKAGKIPDGGGWRIHGRDSDQARQANRAKKGQKVGYTYFHSAIDGFSRLAYTEALPDEKATTVIGFWARARAWFSLHGIGRITRLVTDNGPCYKAHAFERSITGHVAKHQYIRAYTPRHNGKVERYNRILAEEFLYARPFTSDAQRSAAIKVWNVHYNYHRTHTACGNQPPATRTPARVMNVMTSNI</sequence>
<evidence type="ECO:0000313" key="3">
    <source>
        <dbReference type="EMBL" id="ROR54421.1"/>
    </source>
</evidence>
<evidence type="ECO:0000313" key="5">
    <source>
        <dbReference type="EMBL" id="ROR54970.1"/>
    </source>
</evidence>
<dbReference type="EMBL" id="RKHG01000001">
    <property type="protein sequence ID" value="ROR54423.1"/>
    <property type="molecule type" value="Genomic_DNA"/>
</dbReference>
<evidence type="ECO:0000256" key="1">
    <source>
        <dbReference type="SAM" id="MobiDB-lite"/>
    </source>
</evidence>
<dbReference type="InterPro" id="IPR012337">
    <property type="entry name" value="RNaseH-like_sf"/>
</dbReference>
<dbReference type="GO" id="GO:0003676">
    <property type="term" value="F:nucleic acid binding"/>
    <property type="evidence" value="ECO:0007669"/>
    <property type="project" value="InterPro"/>
</dbReference>
<protein>
    <submittedName>
        <fullName evidence="3">Transposase IS481 family protein</fullName>
    </submittedName>
</protein>
<dbReference type="GO" id="GO:0015074">
    <property type="term" value="P:DNA integration"/>
    <property type="evidence" value="ECO:0007669"/>
    <property type="project" value="InterPro"/>
</dbReference>
<proteinExistence type="predicted"/>
<feature type="domain" description="Integrase catalytic" evidence="2">
    <location>
        <begin position="159"/>
        <end position="334"/>
    </location>
</feature>
<evidence type="ECO:0000259" key="2">
    <source>
        <dbReference type="PROSITE" id="PS50994"/>
    </source>
</evidence>
<feature type="region of interest" description="Disordered" evidence="1">
    <location>
        <begin position="163"/>
        <end position="185"/>
    </location>
</feature>
<dbReference type="EMBL" id="RKHG01000001">
    <property type="protein sequence ID" value="ROR54421.1"/>
    <property type="molecule type" value="Genomic_DNA"/>
</dbReference>
<dbReference type="NCBIfam" id="NF033577">
    <property type="entry name" value="transpos_IS481"/>
    <property type="match status" value="1"/>
</dbReference>
<dbReference type="SUPFAM" id="SSF53098">
    <property type="entry name" value="Ribonuclease H-like"/>
    <property type="match status" value="1"/>
</dbReference>
<gene>
    <name evidence="3" type="ORF">EDD41_1627</name>
    <name evidence="4" type="ORF">EDD41_1629</name>
    <name evidence="5" type="ORF">EDD41_2212</name>
</gene>
<evidence type="ECO:0000313" key="6">
    <source>
        <dbReference type="Proteomes" id="UP000275749"/>
    </source>
</evidence>
<dbReference type="PANTHER" id="PTHR35004:SF7">
    <property type="entry name" value="INTEGRASE PROTEIN"/>
    <property type="match status" value="1"/>
</dbReference>
<dbReference type="InterPro" id="IPR036397">
    <property type="entry name" value="RNaseH_sf"/>
</dbReference>
<organism evidence="3 6">
    <name type="scientific">Luteococcus japonicus</name>
    <dbReference type="NCBI Taxonomy" id="33984"/>
    <lineage>
        <taxon>Bacteria</taxon>
        <taxon>Bacillati</taxon>
        <taxon>Actinomycetota</taxon>
        <taxon>Actinomycetes</taxon>
        <taxon>Propionibacteriales</taxon>
        <taxon>Propionibacteriaceae</taxon>
        <taxon>Luteococcus</taxon>
    </lineage>
</organism>
<dbReference type="SUPFAM" id="SSF46689">
    <property type="entry name" value="Homeodomain-like"/>
    <property type="match status" value="1"/>
</dbReference>
<dbReference type="EMBL" id="RKHG01000001">
    <property type="protein sequence ID" value="ROR54970.1"/>
    <property type="molecule type" value="Genomic_DNA"/>
</dbReference>
<dbReference type="AlphaFoldDB" id="A0A3N1ZU75"/>
<dbReference type="InterPro" id="IPR009057">
    <property type="entry name" value="Homeodomain-like_sf"/>
</dbReference>
<dbReference type="Proteomes" id="UP000275749">
    <property type="component" value="Unassembled WGS sequence"/>
</dbReference>
<dbReference type="InterPro" id="IPR047656">
    <property type="entry name" value="IS481-like_transpos"/>
</dbReference>